<organism evidence="3 4">
    <name type="scientific">Aaosphaeria arxii CBS 175.79</name>
    <dbReference type="NCBI Taxonomy" id="1450172"/>
    <lineage>
        <taxon>Eukaryota</taxon>
        <taxon>Fungi</taxon>
        <taxon>Dikarya</taxon>
        <taxon>Ascomycota</taxon>
        <taxon>Pezizomycotina</taxon>
        <taxon>Dothideomycetes</taxon>
        <taxon>Pleosporomycetidae</taxon>
        <taxon>Pleosporales</taxon>
        <taxon>Pleosporales incertae sedis</taxon>
        <taxon>Aaosphaeria</taxon>
    </lineage>
</organism>
<accession>A0A6A5XAE2</accession>
<dbReference type="PANTHER" id="PTHR35041">
    <property type="entry name" value="MEDIATOR OF RNA POLYMERASE II TRANSCRIPTION SUBUNIT 1"/>
    <property type="match status" value="1"/>
</dbReference>
<dbReference type="AlphaFoldDB" id="A0A6A5XAE2"/>
<feature type="transmembrane region" description="Helical" evidence="2">
    <location>
        <begin position="68"/>
        <end position="90"/>
    </location>
</feature>
<dbReference type="EMBL" id="ML978077">
    <property type="protein sequence ID" value="KAF2009948.1"/>
    <property type="molecule type" value="Genomic_DNA"/>
</dbReference>
<keyword evidence="2" id="KW-1133">Transmembrane helix</keyword>
<dbReference type="PANTHER" id="PTHR35041:SF3">
    <property type="entry name" value="FORMYLMETHIONINE DEFORMYLASE-LIKE PROTEIN"/>
    <property type="match status" value="1"/>
</dbReference>
<feature type="transmembrane region" description="Helical" evidence="2">
    <location>
        <begin position="27"/>
        <end position="48"/>
    </location>
</feature>
<dbReference type="GeneID" id="54287575"/>
<feature type="compositionally biased region" description="Basic and acidic residues" evidence="1">
    <location>
        <begin position="631"/>
        <end position="655"/>
    </location>
</feature>
<keyword evidence="4" id="KW-1185">Reference proteome</keyword>
<gene>
    <name evidence="3" type="ORF">BU24DRAFT_436840</name>
</gene>
<name>A0A6A5XAE2_9PLEO</name>
<reference evidence="3" key="1">
    <citation type="journal article" date="2020" name="Stud. Mycol.">
        <title>101 Dothideomycetes genomes: a test case for predicting lifestyles and emergence of pathogens.</title>
        <authorList>
            <person name="Haridas S."/>
            <person name="Albert R."/>
            <person name="Binder M."/>
            <person name="Bloem J."/>
            <person name="Labutti K."/>
            <person name="Salamov A."/>
            <person name="Andreopoulos B."/>
            <person name="Baker S."/>
            <person name="Barry K."/>
            <person name="Bills G."/>
            <person name="Bluhm B."/>
            <person name="Cannon C."/>
            <person name="Castanera R."/>
            <person name="Culley D."/>
            <person name="Daum C."/>
            <person name="Ezra D."/>
            <person name="Gonzalez J."/>
            <person name="Henrissat B."/>
            <person name="Kuo A."/>
            <person name="Liang C."/>
            <person name="Lipzen A."/>
            <person name="Lutzoni F."/>
            <person name="Magnuson J."/>
            <person name="Mondo S."/>
            <person name="Nolan M."/>
            <person name="Ohm R."/>
            <person name="Pangilinan J."/>
            <person name="Park H.-J."/>
            <person name="Ramirez L."/>
            <person name="Alfaro M."/>
            <person name="Sun H."/>
            <person name="Tritt A."/>
            <person name="Yoshinaga Y."/>
            <person name="Zwiers L.-H."/>
            <person name="Turgeon B."/>
            <person name="Goodwin S."/>
            <person name="Spatafora J."/>
            <person name="Crous P."/>
            <person name="Grigoriev I."/>
        </authorList>
    </citation>
    <scope>NUCLEOTIDE SEQUENCE</scope>
    <source>
        <strain evidence="3">CBS 175.79</strain>
    </source>
</reference>
<evidence type="ECO:0000256" key="1">
    <source>
        <dbReference type="SAM" id="MobiDB-lite"/>
    </source>
</evidence>
<dbReference type="OrthoDB" id="5340195at2759"/>
<keyword evidence="2" id="KW-0472">Membrane</keyword>
<dbReference type="RefSeq" id="XP_033378287.1">
    <property type="nucleotide sequence ID" value="XM_033530178.1"/>
</dbReference>
<evidence type="ECO:0000313" key="3">
    <source>
        <dbReference type="EMBL" id="KAF2009948.1"/>
    </source>
</evidence>
<feature type="transmembrane region" description="Helical" evidence="2">
    <location>
        <begin position="518"/>
        <end position="540"/>
    </location>
</feature>
<dbReference type="Proteomes" id="UP000799778">
    <property type="component" value="Unassembled WGS sequence"/>
</dbReference>
<sequence length="655" mass="73585">MTSYKSMDVKIQALCDRRAGEIAKWHIHWVTPAVITILLLAGTSAALAHHFFYDYLHGRPAEEQLKMIRYGTAMAFFVKSTLVGAVIMSYRQRIWRTFRTKAMTIRGIDGLFAATEDPTQFFYNIEMLRNGKLATLMAATSWLIPLASVLSPAALTTEMKTSLNYTTCASVATLNFSHEAQYDFRDKNFLPGSSLAFYNTTDRVGKAEGWFDYYAEPSKNARRLAVTSAYLKKPASHANASFNACGEGWNCTYSITFEGPGYKCEETSEGAPFNRTAFAPEGDSLYKASVDTADYRSPQIDTTDGVPTQPPPYPDSLGVFESEPVLWIGYARDTGRPYDDLSPFKKVWGTVHESKIFKCVAYHTNYTFEMSYNDTVQVAKRKERVFLKPIVDTTVTGPPGRLVANPRQNYISPRTDKGMYKVTAVYHSMNTLLRNFLRGDIRFTGTYITSSDLSETRLVDARTSYPIGNLMEEIQNTYEEMLITLMSEPLLVVADNTSVPCEKSRTMNTFVYHERALWLGYAMAVFATLTTILIGLCSMWQNGVASDTKFSRILVTTRNPTIDWLSVGACLGGDPFPKELRETKLRFGVLLEEEPWEGPLGKVEHCTFGTAGETKDIVKYGLYAGLRRSRREAEREKGSEEEKEALLSHSDSEDS</sequence>
<feature type="region of interest" description="Disordered" evidence="1">
    <location>
        <begin position="627"/>
        <end position="655"/>
    </location>
</feature>
<proteinExistence type="predicted"/>
<keyword evidence="2" id="KW-0812">Transmembrane</keyword>
<protein>
    <submittedName>
        <fullName evidence="3">Uncharacterized protein</fullName>
    </submittedName>
</protein>
<evidence type="ECO:0000256" key="2">
    <source>
        <dbReference type="SAM" id="Phobius"/>
    </source>
</evidence>
<feature type="transmembrane region" description="Helical" evidence="2">
    <location>
        <begin position="133"/>
        <end position="155"/>
    </location>
</feature>
<evidence type="ECO:0000313" key="4">
    <source>
        <dbReference type="Proteomes" id="UP000799778"/>
    </source>
</evidence>